<name>A0A0H2QL62_9ENTE</name>
<dbReference type="GO" id="GO:0045892">
    <property type="term" value="P:negative regulation of DNA-templated transcription"/>
    <property type="evidence" value="ECO:0007669"/>
    <property type="project" value="TreeGrafter"/>
</dbReference>
<evidence type="ECO:0000256" key="6">
    <source>
        <dbReference type="ARBA" id="ARBA00023015"/>
    </source>
</evidence>
<dbReference type="Pfam" id="PF01475">
    <property type="entry name" value="FUR"/>
    <property type="match status" value="1"/>
</dbReference>
<evidence type="ECO:0000256" key="5">
    <source>
        <dbReference type="ARBA" id="ARBA00022833"/>
    </source>
</evidence>
<reference evidence="12" key="2">
    <citation type="journal article" date="2018" name="BMC Genomics">
        <title>Whole genome sequencing and function prediction of 133 gut anaerobes isolated from chicken caecum in pure cultures.</title>
        <authorList>
            <person name="Medvecky M."/>
            <person name="Cejkova D."/>
            <person name="Polansky O."/>
            <person name="Karasova D."/>
            <person name="Kubasova T."/>
            <person name="Cizek A."/>
            <person name="Rychlik I."/>
        </authorList>
    </citation>
    <scope>NUCLEOTIDE SEQUENCE</scope>
    <source>
        <strain evidence="12">An144</strain>
    </source>
</reference>
<comment type="similarity">
    <text evidence="2">Belongs to the Fur family.</text>
</comment>
<feature type="binding site" evidence="10">
    <location>
        <position position="131"/>
    </location>
    <ligand>
        <name>Fe cation</name>
        <dbReference type="ChEBI" id="CHEBI:24875"/>
    </ligand>
</feature>
<dbReference type="GO" id="GO:0000976">
    <property type="term" value="F:transcription cis-regulatory region binding"/>
    <property type="evidence" value="ECO:0007669"/>
    <property type="project" value="TreeGrafter"/>
</dbReference>
<evidence type="ECO:0000256" key="4">
    <source>
        <dbReference type="ARBA" id="ARBA00022491"/>
    </source>
</evidence>
<reference evidence="11" key="3">
    <citation type="submission" date="2023-03" db="EMBL/GenBank/DDBJ databases">
        <authorList>
            <person name="Shen W."/>
            <person name="Cai J."/>
        </authorList>
    </citation>
    <scope>NUCLEOTIDE SEQUENCE</scope>
    <source>
        <strain evidence="11">B245-2</strain>
    </source>
</reference>
<feature type="binding site" evidence="9">
    <location>
        <position position="142"/>
    </location>
    <ligand>
        <name>Zn(2+)</name>
        <dbReference type="ChEBI" id="CHEBI:29105"/>
    </ligand>
</feature>
<comment type="subcellular location">
    <subcellularLocation>
        <location evidence="1">Cytoplasm</location>
    </subcellularLocation>
</comment>
<keyword evidence="10" id="KW-0408">Iron</keyword>
<dbReference type="Gene3D" id="3.30.1490.190">
    <property type="match status" value="1"/>
</dbReference>
<feature type="binding site" evidence="9">
    <location>
        <position position="105"/>
    </location>
    <ligand>
        <name>Zn(2+)</name>
        <dbReference type="ChEBI" id="CHEBI:29105"/>
    </ligand>
</feature>
<keyword evidence="9" id="KW-0479">Metal-binding</keyword>
<proteinExistence type="inferred from homology"/>
<keyword evidence="3" id="KW-0963">Cytoplasm</keyword>
<dbReference type="Gene3D" id="1.10.10.10">
    <property type="entry name" value="Winged helix-like DNA-binding domain superfamily/Winged helix DNA-binding domain"/>
    <property type="match status" value="1"/>
</dbReference>
<evidence type="ECO:0000256" key="2">
    <source>
        <dbReference type="ARBA" id="ARBA00007957"/>
    </source>
</evidence>
<reference evidence="13" key="1">
    <citation type="submission" date="2017-04" db="EMBL/GenBank/DDBJ databases">
        <title>Function of individual gut microbiota members based on whole genome sequencing of pure cultures obtained from chicken caecum.</title>
        <authorList>
            <person name="Medvecky M."/>
            <person name="Cejkova D."/>
            <person name="Polansky O."/>
            <person name="Karasova D."/>
            <person name="Kubasova T."/>
            <person name="Cizek A."/>
            <person name="Rychlik I."/>
        </authorList>
    </citation>
    <scope>NUCLEOTIDE SEQUENCE [LARGE SCALE GENOMIC DNA]</scope>
    <source>
        <strain evidence="13">An144</strain>
    </source>
</reference>
<comment type="cofactor">
    <cofactor evidence="9">
        <name>Zn(2+)</name>
        <dbReference type="ChEBI" id="CHEBI:29105"/>
    </cofactor>
    <text evidence="9">Binds 1 zinc ion per subunit.</text>
</comment>
<dbReference type="GO" id="GO:0008270">
    <property type="term" value="F:zinc ion binding"/>
    <property type="evidence" value="ECO:0007669"/>
    <property type="project" value="TreeGrafter"/>
</dbReference>
<dbReference type="RefSeq" id="WP_016251877.1">
    <property type="nucleotide sequence ID" value="NZ_AP035890.1"/>
</dbReference>
<keyword evidence="4" id="KW-0678">Repressor</keyword>
<dbReference type="PANTHER" id="PTHR33202:SF1">
    <property type="entry name" value="FERRIC UPTAKE REGULATION PROTEIN"/>
    <property type="match status" value="1"/>
</dbReference>
<sequence length="152" mass="17967">MQNQDVVQKALAVTKENGLKYTKKRESLIRFLADKNRYVSAREVHEYMNELFPGLSYDTVYRNLHDFSELGIFEETDFNAEMKFRLHCSLMGADHHHHHFICKYCGKTKELKMCPMDFFEEQLAGCKIEGHRFEIYGMCEECSKIRLPEAEK</sequence>
<keyword evidence="7" id="KW-0238">DNA-binding</keyword>
<dbReference type="InterPro" id="IPR036388">
    <property type="entry name" value="WH-like_DNA-bd_sf"/>
</dbReference>
<feature type="binding site" evidence="10">
    <location>
        <position position="96"/>
    </location>
    <ligand>
        <name>Fe cation</name>
        <dbReference type="ChEBI" id="CHEBI:24875"/>
    </ligand>
</feature>
<dbReference type="CDD" id="cd07153">
    <property type="entry name" value="Fur_like"/>
    <property type="match status" value="1"/>
</dbReference>
<dbReference type="Proteomes" id="UP001255696">
    <property type="component" value="Unassembled WGS sequence"/>
</dbReference>
<dbReference type="PANTHER" id="PTHR33202">
    <property type="entry name" value="ZINC UPTAKE REGULATION PROTEIN"/>
    <property type="match status" value="1"/>
</dbReference>
<evidence type="ECO:0000256" key="9">
    <source>
        <dbReference type="PIRSR" id="PIRSR602481-1"/>
    </source>
</evidence>
<comment type="cofactor">
    <cofactor evidence="10">
        <name>Mn(2+)</name>
        <dbReference type="ChEBI" id="CHEBI:29035"/>
    </cofactor>
    <cofactor evidence="10">
        <name>Fe(2+)</name>
        <dbReference type="ChEBI" id="CHEBI:29033"/>
    </cofactor>
    <text evidence="10">Binds 1 Mn(2+) or Fe(2+) ion per subunit.</text>
</comment>
<dbReference type="GeneID" id="60871369"/>
<gene>
    <name evidence="12" type="ORF">B5E88_10095</name>
    <name evidence="11" type="ORF">P7H47_01490</name>
</gene>
<evidence type="ECO:0000313" key="12">
    <source>
        <dbReference type="EMBL" id="OUQ09463.1"/>
    </source>
</evidence>
<evidence type="ECO:0000256" key="1">
    <source>
        <dbReference type="ARBA" id="ARBA00004496"/>
    </source>
</evidence>
<evidence type="ECO:0000256" key="3">
    <source>
        <dbReference type="ARBA" id="ARBA00022490"/>
    </source>
</evidence>
<dbReference type="AlphaFoldDB" id="A0A0H2QL62"/>
<dbReference type="EMBL" id="JARQBI010000002">
    <property type="protein sequence ID" value="MDT2795948.1"/>
    <property type="molecule type" value="Genomic_DNA"/>
</dbReference>
<protein>
    <submittedName>
        <fullName evidence="11">Fur family transcriptional regulator</fullName>
    </submittedName>
    <submittedName>
        <fullName evidence="12">Transcriptional repressor</fullName>
    </submittedName>
</protein>
<dbReference type="Proteomes" id="UP000196074">
    <property type="component" value="Unassembled WGS sequence"/>
</dbReference>
<dbReference type="SUPFAM" id="SSF46785">
    <property type="entry name" value="Winged helix' DNA-binding domain"/>
    <property type="match status" value="1"/>
</dbReference>
<evidence type="ECO:0000313" key="13">
    <source>
        <dbReference type="Proteomes" id="UP000196074"/>
    </source>
</evidence>
<dbReference type="EMBL" id="NFLC01000023">
    <property type="protein sequence ID" value="OUQ09463.1"/>
    <property type="molecule type" value="Genomic_DNA"/>
</dbReference>
<keyword evidence="5 9" id="KW-0862">Zinc</keyword>
<feature type="binding site" evidence="9">
    <location>
        <position position="102"/>
    </location>
    <ligand>
        <name>Zn(2+)</name>
        <dbReference type="ChEBI" id="CHEBI:29105"/>
    </ligand>
</feature>
<dbReference type="GO" id="GO:0003700">
    <property type="term" value="F:DNA-binding transcription factor activity"/>
    <property type="evidence" value="ECO:0007669"/>
    <property type="project" value="InterPro"/>
</dbReference>
<dbReference type="GO" id="GO:0005737">
    <property type="term" value="C:cytoplasm"/>
    <property type="evidence" value="ECO:0007669"/>
    <property type="project" value="UniProtKB-SubCell"/>
</dbReference>
<evidence type="ECO:0000256" key="8">
    <source>
        <dbReference type="ARBA" id="ARBA00023163"/>
    </source>
</evidence>
<dbReference type="InterPro" id="IPR002481">
    <property type="entry name" value="FUR"/>
</dbReference>
<evidence type="ECO:0000256" key="10">
    <source>
        <dbReference type="PIRSR" id="PIRSR602481-2"/>
    </source>
</evidence>
<organism evidence="12 13">
    <name type="scientific">Enterococcus cecorum</name>
    <dbReference type="NCBI Taxonomy" id="44008"/>
    <lineage>
        <taxon>Bacteria</taxon>
        <taxon>Bacillati</taxon>
        <taxon>Bacillota</taxon>
        <taxon>Bacilli</taxon>
        <taxon>Lactobacillales</taxon>
        <taxon>Enterococcaceae</taxon>
        <taxon>Enterococcus</taxon>
    </lineage>
</organism>
<evidence type="ECO:0000313" key="11">
    <source>
        <dbReference type="EMBL" id="MDT2795948.1"/>
    </source>
</evidence>
<dbReference type="InterPro" id="IPR043135">
    <property type="entry name" value="Fur_C"/>
</dbReference>
<keyword evidence="6" id="KW-0805">Transcription regulation</keyword>
<feature type="binding site" evidence="9">
    <location>
        <position position="139"/>
    </location>
    <ligand>
        <name>Zn(2+)</name>
        <dbReference type="ChEBI" id="CHEBI:29105"/>
    </ligand>
</feature>
<dbReference type="InterPro" id="IPR036390">
    <property type="entry name" value="WH_DNA-bd_sf"/>
</dbReference>
<evidence type="ECO:0000256" key="7">
    <source>
        <dbReference type="ARBA" id="ARBA00023125"/>
    </source>
</evidence>
<keyword evidence="8" id="KW-0804">Transcription</keyword>
<accession>A0A0H2QL62</accession>
<dbReference type="GO" id="GO:1900376">
    <property type="term" value="P:regulation of secondary metabolite biosynthetic process"/>
    <property type="evidence" value="ECO:0007669"/>
    <property type="project" value="TreeGrafter"/>
</dbReference>
<comment type="caution">
    <text evidence="12">The sequence shown here is derived from an EMBL/GenBank/DDBJ whole genome shotgun (WGS) entry which is preliminary data.</text>
</comment>